<dbReference type="GO" id="GO:0005524">
    <property type="term" value="F:ATP binding"/>
    <property type="evidence" value="ECO:0007669"/>
    <property type="project" value="UniProtKB-KW"/>
</dbReference>
<dbReference type="Pfam" id="PF14689">
    <property type="entry name" value="SPOB_a"/>
    <property type="match status" value="1"/>
</dbReference>
<dbReference type="InterPro" id="IPR005467">
    <property type="entry name" value="His_kinase_dom"/>
</dbReference>
<keyword evidence="19" id="KW-1185">Reference proteome</keyword>
<gene>
    <name evidence="18" type="ORF">HDA36_002596</name>
</gene>
<keyword evidence="11 15" id="KW-1133">Transmembrane helix</keyword>
<dbReference type="RefSeq" id="WP_184392071.1">
    <property type="nucleotide sequence ID" value="NZ_BAAAJD010000043.1"/>
</dbReference>
<feature type="domain" description="Histidine kinase" evidence="16">
    <location>
        <begin position="428"/>
        <end position="543"/>
    </location>
</feature>
<dbReference type="CDD" id="cd00130">
    <property type="entry name" value="PAS"/>
    <property type="match status" value="1"/>
</dbReference>
<dbReference type="Gene3D" id="3.30.450.20">
    <property type="entry name" value="PAS domain"/>
    <property type="match status" value="2"/>
</dbReference>
<feature type="domain" description="PAS" evidence="17">
    <location>
        <begin position="207"/>
        <end position="254"/>
    </location>
</feature>
<dbReference type="GO" id="GO:0005886">
    <property type="term" value="C:plasma membrane"/>
    <property type="evidence" value="ECO:0007669"/>
    <property type="project" value="UniProtKB-SubCell"/>
</dbReference>
<evidence type="ECO:0000256" key="6">
    <source>
        <dbReference type="ARBA" id="ARBA00022679"/>
    </source>
</evidence>
<evidence type="ECO:0000259" key="16">
    <source>
        <dbReference type="PROSITE" id="PS50109"/>
    </source>
</evidence>
<evidence type="ECO:0000256" key="10">
    <source>
        <dbReference type="ARBA" id="ARBA00022840"/>
    </source>
</evidence>
<dbReference type="InterPro" id="IPR036890">
    <property type="entry name" value="HATPase_C_sf"/>
</dbReference>
<evidence type="ECO:0000256" key="13">
    <source>
        <dbReference type="ARBA" id="ARBA00023136"/>
    </source>
</evidence>
<dbReference type="Pfam" id="PF02518">
    <property type="entry name" value="HATPase_c"/>
    <property type="match status" value="1"/>
</dbReference>
<keyword evidence="7 15" id="KW-0812">Transmembrane</keyword>
<dbReference type="SUPFAM" id="SSF55890">
    <property type="entry name" value="Sporulation response regulatory protein Spo0B"/>
    <property type="match status" value="1"/>
</dbReference>
<evidence type="ECO:0000256" key="7">
    <source>
        <dbReference type="ARBA" id="ARBA00022692"/>
    </source>
</evidence>
<dbReference type="InterPro" id="IPR035965">
    <property type="entry name" value="PAS-like_dom_sf"/>
</dbReference>
<evidence type="ECO:0000256" key="14">
    <source>
        <dbReference type="SAM" id="MobiDB-lite"/>
    </source>
</evidence>
<dbReference type="InterPro" id="IPR000014">
    <property type="entry name" value="PAS"/>
</dbReference>
<evidence type="ECO:0000256" key="8">
    <source>
        <dbReference type="ARBA" id="ARBA00022741"/>
    </source>
</evidence>
<keyword evidence="8" id="KW-0547">Nucleotide-binding</keyword>
<dbReference type="PANTHER" id="PTHR45436:SF5">
    <property type="entry name" value="SENSOR HISTIDINE KINASE TRCS"/>
    <property type="match status" value="1"/>
</dbReference>
<evidence type="ECO:0000259" key="17">
    <source>
        <dbReference type="PROSITE" id="PS50112"/>
    </source>
</evidence>
<feature type="transmembrane region" description="Helical" evidence="15">
    <location>
        <begin position="172"/>
        <end position="195"/>
    </location>
</feature>
<feature type="compositionally biased region" description="Gly residues" evidence="14">
    <location>
        <begin position="555"/>
        <end position="566"/>
    </location>
</feature>
<organism evidence="18 19">
    <name type="scientific">Nocardiopsis composta</name>
    <dbReference type="NCBI Taxonomy" id="157465"/>
    <lineage>
        <taxon>Bacteria</taxon>
        <taxon>Bacillati</taxon>
        <taxon>Actinomycetota</taxon>
        <taxon>Actinomycetes</taxon>
        <taxon>Streptosporangiales</taxon>
        <taxon>Nocardiopsidaceae</taxon>
        <taxon>Nocardiopsis</taxon>
    </lineage>
</organism>
<feature type="region of interest" description="Disordered" evidence="14">
    <location>
        <begin position="540"/>
        <end position="566"/>
    </location>
</feature>
<reference evidence="18 19" key="1">
    <citation type="submission" date="2020-08" db="EMBL/GenBank/DDBJ databases">
        <title>Sequencing the genomes of 1000 actinobacteria strains.</title>
        <authorList>
            <person name="Klenk H.-P."/>
        </authorList>
    </citation>
    <scope>NUCLEOTIDE SEQUENCE [LARGE SCALE GENOMIC DNA]</scope>
    <source>
        <strain evidence="18 19">DSM 44551</strain>
    </source>
</reference>
<evidence type="ECO:0000256" key="5">
    <source>
        <dbReference type="ARBA" id="ARBA00022553"/>
    </source>
</evidence>
<dbReference type="InterPro" id="IPR016120">
    <property type="entry name" value="Sig_transdc_His_kin_SpoOB"/>
</dbReference>
<evidence type="ECO:0000256" key="12">
    <source>
        <dbReference type="ARBA" id="ARBA00023012"/>
    </source>
</evidence>
<dbReference type="InterPro" id="IPR050428">
    <property type="entry name" value="TCS_sensor_his_kinase"/>
</dbReference>
<evidence type="ECO:0000256" key="15">
    <source>
        <dbReference type="SAM" id="Phobius"/>
    </source>
</evidence>
<evidence type="ECO:0000256" key="4">
    <source>
        <dbReference type="ARBA" id="ARBA00022475"/>
    </source>
</evidence>
<keyword evidence="12" id="KW-0902">Two-component regulatory system</keyword>
<dbReference type="InterPro" id="IPR029151">
    <property type="entry name" value="Sensor-like_sf"/>
</dbReference>
<dbReference type="SUPFAM" id="SSF103190">
    <property type="entry name" value="Sensory domain-like"/>
    <property type="match status" value="1"/>
</dbReference>
<keyword evidence="5" id="KW-0597">Phosphoprotein</keyword>
<dbReference type="SUPFAM" id="SSF55785">
    <property type="entry name" value="PYP-like sensor domain (PAS domain)"/>
    <property type="match status" value="1"/>
</dbReference>
<dbReference type="EMBL" id="JACHDB010000001">
    <property type="protein sequence ID" value="MBB5432512.1"/>
    <property type="molecule type" value="Genomic_DNA"/>
</dbReference>
<comment type="caution">
    <text evidence="18">The sequence shown here is derived from an EMBL/GenBank/DDBJ whole genome shotgun (WGS) entry which is preliminary data.</text>
</comment>
<dbReference type="InterPro" id="IPR003594">
    <property type="entry name" value="HATPase_dom"/>
</dbReference>
<dbReference type="InterPro" id="IPR004358">
    <property type="entry name" value="Sig_transdc_His_kin-like_C"/>
</dbReference>
<dbReference type="InterPro" id="IPR033463">
    <property type="entry name" value="sCache_3"/>
</dbReference>
<feature type="transmembrane region" description="Helical" evidence="15">
    <location>
        <begin position="12"/>
        <end position="37"/>
    </location>
</feature>
<evidence type="ECO:0000256" key="2">
    <source>
        <dbReference type="ARBA" id="ARBA00004651"/>
    </source>
</evidence>
<dbReference type="PROSITE" id="PS50109">
    <property type="entry name" value="HIS_KIN"/>
    <property type="match status" value="1"/>
</dbReference>
<proteinExistence type="predicted"/>
<keyword evidence="4" id="KW-1003">Cell membrane</keyword>
<keyword evidence="6 18" id="KW-0808">Transferase</keyword>
<comment type="subcellular location">
    <subcellularLocation>
        <location evidence="2">Cell membrane</location>
        <topology evidence="2">Multi-pass membrane protein</topology>
    </subcellularLocation>
</comment>
<keyword evidence="10" id="KW-0067">ATP-binding</keyword>
<dbReference type="PROSITE" id="PS50112">
    <property type="entry name" value="PAS"/>
    <property type="match status" value="1"/>
</dbReference>
<evidence type="ECO:0000256" key="9">
    <source>
        <dbReference type="ARBA" id="ARBA00022777"/>
    </source>
</evidence>
<name>A0A7W8QL84_9ACTN</name>
<dbReference type="PANTHER" id="PTHR45436">
    <property type="entry name" value="SENSOR HISTIDINE KINASE YKOH"/>
    <property type="match status" value="1"/>
</dbReference>
<dbReference type="GO" id="GO:0000155">
    <property type="term" value="F:phosphorelay sensor kinase activity"/>
    <property type="evidence" value="ECO:0007669"/>
    <property type="project" value="InterPro"/>
</dbReference>
<keyword evidence="9 18" id="KW-0418">Kinase</keyword>
<protein>
    <recommendedName>
        <fullName evidence="3">histidine kinase</fullName>
        <ecNumber evidence="3">2.7.13.3</ecNumber>
    </recommendedName>
</protein>
<dbReference type="AlphaFoldDB" id="A0A7W8QL84"/>
<dbReference type="SMART" id="SM00387">
    <property type="entry name" value="HATPase_c"/>
    <property type="match status" value="1"/>
</dbReference>
<dbReference type="InterPro" id="IPR039506">
    <property type="entry name" value="SPOB_a"/>
</dbReference>
<evidence type="ECO:0000313" key="19">
    <source>
        <dbReference type="Proteomes" id="UP000572635"/>
    </source>
</evidence>
<dbReference type="EC" id="2.7.13.3" evidence="3"/>
<accession>A0A7W8QL84</accession>
<evidence type="ECO:0000256" key="3">
    <source>
        <dbReference type="ARBA" id="ARBA00012438"/>
    </source>
</evidence>
<dbReference type="Gene3D" id="3.30.565.10">
    <property type="entry name" value="Histidine kinase-like ATPase, C-terminal domain"/>
    <property type="match status" value="1"/>
</dbReference>
<comment type="catalytic activity">
    <reaction evidence="1">
        <text>ATP + protein L-histidine = ADP + protein N-phospho-L-histidine.</text>
        <dbReference type="EC" id="2.7.13.3"/>
    </reaction>
</comment>
<evidence type="ECO:0000313" key="18">
    <source>
        <dbReference type="EMBL" id="MBB5432512.1"/>
    </source>
</evidence>
<dbReference type="Pfam" id="PF17203">
    <property type="entry name" value="sCache_3_2"/>
    <property type="match status" value="1"/>
</dbReference>
<evidence type="ECO:0000256" key="11">
    <source>
        <dbReference type="ARBA" id="ARBA00022989"/>
    </source>
</evidence>
<dbReference type="SUPFAM" id="SSF55874">
    <property type="entry name" value="ATPase domain of HSP90 chaperone/DNA topoisomerase II/histidine kinase"/>
    <property type="match status" value="1"/>
</dbReference>
<dbReference type="Proteomes" id="UP000572635">
    <property type="component" value="Unassembled WGS sequence"/>
</dbReference>
<evidence type="ECO:0000256" key="1">
    <source>
        <dbReference type="ARBA" id="ARBA00000085"/>
    </source>
</evidence>
<dbReference type="PRINTS" id="PR00344">
    <property type="entry name" value="BCTRLSENSOR"/>
</dbReference>
<dbReference type="Gene3D" id="1.10.287.130">
    <property type="match status" value="1"/>
</dbReference>
<sequence length="566" mass="59275">MAPPSPRVRLSLTGYLFIGYALLLTLALAATGALWFAHHDREMERQYTERVLAIARSVAHMPQIAEGFGAPDPAAVINPIAVRVTEATGAEYIVVADPEGIRHSHVDPRLVGLRVSTPPGPAARGEEWTGVQTGTQGRTVRAKVPVRSDEGEVVGYVSVGILVSDMETEAAAAFPLILGATGGALLLGAGGAWALSRRLRAKTHGLEPAEITTLLEGREALLYAVREGVLAVDAAGRVALVNRPAREMLGLPEDCEGARLDELGLPDRVLDVVSGADTGEDRIVLSGARILVCNRMPVRIRGADAGAVVTLRDRTELDRLTGELDGARTATKGLRAQTHEFANRLHTLAGMLELGAHEEAKAYLEDVSTAHARTSGDISARIADPAVAAITLAKSAQAAERGAELYISPMTLVPERMDAVLRSDTVLVLGNLVDNALDSVAAAGPGGWVELLVRVHPRHGDGLPHDLVEVRVTDSGRGVAAELAEEIFEYGFTTKASRDGERGLGLALVRQVCESRGGSVRVQPPGDDAEEGAVFMAYLPAGGGPEPGERAAAGGPAGEASGGNGR</sequence>
<keyword evidence="13 15" id="KW-0472">Membrane</keyword>